<sequence length="125" mass="13714">MTDRDLSGELLAAEQRLQHAQRAGDVDELDRLLDDRLVAIGPDGATLGKNDDLDAYRAGTSVIDELTQVSLDSLVVDTTGVTFVVCDVAGTLGGAPFRARLRYTRTWSYQKEWGWRIVAAHIVVL</sequence>
<dbReference type="Gene3D" id="3.10.450.50">
    <property type="match status" value="1"/>
</dbReference>
<reference evidence="2 3" key="1">
    <citation type="submission" date="2021-01" db="EMBL/GenBank/DDBJ databases">
        <title>Whole genome shotgun sequence of Actinoplanes palleronii NBRC 14916.</title>
        <authorList>
            <person name="Komaki H."/>
            <person name="Tamura T."/>
        </authorList>
    </citation>
    <scope>NUCLEOTIDE SEQUENCE [LARGE SCALE GENOMIC DNA]</scope>
    <source>
        <strain evidence="2 3">NBRC 14916</strain>
    </source>
</reference>
<evidence type="ECO:0000313" key="2">
    <source>
        <dbReference type="EMBL" id="GIE69224.1"/>
    </source>
</evidence>
<dbReference type="InterPro" id="IPR032710">
    <property type="entry name" value="NTF2-like_dom_sf"/>
</dbReference>
<dbReference type="SUPFAM" id="SSF54427">
    <property type="entry name" value="NTF2-like"/>
    <property type="match status" value="1"/>
</dbReference>
<proteinExistence type="predicted"/>
<keyword evidence="3" id="KW-1185">Reference proteome</keyword>
<evidence type="ECO:0000313" key="3">
    <source>
        <dbReference type="Proteomes" id="UP000624709"/>
    </source>
</evidence>
<dbReference type="RefSeq" id="WP_203827391.1">
    <property type="nucleotide sequence ID" value="NZ_BAAATY010000024.1"/>
</dbReference>
<organism evidence="2 3">
    <name type="scientific">Actinoplanes palleronii</name>
    <dbReference type="NCBI Taxonomy" id="113570"/>
    <lineage>
        <taxon>Bacteria</taxon>
        <taxon>Bacillati</taxon>
        <taxon>Actinomycetota</taxon>
        <taxon>Actinomycetes</taxon>
        <taxon>Micromonosporales</taxon>
        <taxon>Micromonosporaceae</taxon>
        <taxon>Actinoplanes</taxon>
    </lineage>
</organism>
<protein>
    <recommendedName>
        <fullName evidence="1">DUF4440 domain-containing protein</fullName>
    </recommendedName>
</protein>
<dbReference type="EMBL" id="BOMS01000083">
    <property type="protein sequence ID" value="GIE69224.1"/>
    <property type="molecule type" value="Genomic_DNA"/>
</dbReference>
<gene>
    <name evidence="2" type="ORF">Apa02nite_053320</name>
</gene>
<dbReference type="Proteomes" id="UP000624709">
    <property type="component" value="Unassembled WGS sequence"/>
</dbReference>
<dbReference type="Pfam" id="PF14534">
    <property type="entry name" value="DUF4440"/>
    <property type="match status" value="1"/>
</dbReference>
<feature type="domain" description="DUF4440" evidence="1">
    <location>
        <begin position="10"/>
        <end position="117"/>
    </location>
</feature>
<comment type="caution">
    <text evidence="2">The sequence shown here is derived from an EMBL/GenBank/DDBJ whole genome shotgun (WGS) entry which is preliminary data.</text>
</comment>
<dbReference type="InterPro" id="IPR027843">
    <property type="entry name" value="DUF4440"/>
</dbReference>
<accession>A0ABQ4BEZ3</accession>
<evidence type="ECO:0000259" key="1">
    <source>
        <dbReference type="Pfam" id="PF14534"/>
    </source>
</evidence>
<name>A0ABQ4BEZ3_9ACTN</name>